<protein>
    <submittedName>
        <fullName evidence="3">HTH-type transcriptional regulator/antitoxin MqsA</fullName>
    </submittedName>
</protein>
<dbReference type="InterPro" id="IPR022452">
    <property type="entry name" value="MqsA"/>
</dbReference>
<comment type="caution">
    <text evidence="3">The sequence shown here is derived from an EMBL/GenBank/DDBJ whole genome shotgun (WGS) entry which is preliminary data.</text>
</comment>
<dbReference type="Proteomes" id="UP000239648">
    <property type="component" value="Unassembled WGS sequence"/>
</dbReference>
<name>A0A2S6G652_9GAMM</name>
<dbReference type="EMBL" id="PTIU01000012">
    <property type="protein sequence ID" value="PPK54604.1"/>
    <property type="molecule type" value="Genomic_DNA"/>
</dbReference>
<reference evidence="2 5" key="1">
    <citation type="submission" date="2018-02" db="EMBL/GenBank/DDBJ databases">
        <title>Deep subsurface shale carbon reservoir microbial communities from Ohio and West Virginia, USA.</title>
        <authorList>
            <person name="Wrighton K."/>
        </authorList>
    </citation>
    <scope>NUCLEOTIDE SEQUENCE [LARGE SCALE GENOMIC DNA]</scope>
    <source>
        <strain evidence="2 5">UTICA-S1B6</strain>
    </source>
</reference>
<dbReference type="InterPro" id="IPR001387">
    <property type="entry name" value="Cro/C1-type_HTH"/>
</dbReference>
<dbReference type="Gene3D" id="1.10.260.40">
    <property type="entry name" value="lambda repressor-like DNA-binding domains"/>
    <property type="match status" value="1"/>
</dbReference>
<dbReference type="OrthoDB" id="7349669at2"/>
<evidence type="ECO:0000259" key="1">
    <source>
        <dbReference type="PROSITE" id="PS50943"/>
    </source>
</evidence>
<dbReference type="Proteomes" id="UP000239446">
    <property type="component" value="Unassembled WGS sequence"/>
</dbReference>
<evidence type="ECO:0000313" key="2">
    <source>
        <dbReference type="EMBL" id="PPK51351.1"/>
    </source>
</evidence>
<dbReference type="AlphaFoldDB" id="A0A2S6G652"/>
<dbReference type="EMBL" id="PTIT01000013">
    <property type="protein sequence ID" value="PPK51351.1"/>
    <property type="molecule type" value="Genomic_DNA"/>
</dbReference>
<sequence length="143" mass="15726">MNNCKACGSTSVQECSAMERLRYKGQDIDVSVAFSVCDACGDEFLTTDQIRGNDRAVVAAKRKAEGLLSPEEVKSARQALCLNQEKAALLFGGGRNAFSKYERGEVAQSVAMDRLIRLCRAHPDLLDELYGFAGTERRMINAR</sequence>
<accession>A0A2S6G652</accession>
<dbReference type="Pfam" id="PF15731">
    <property type="entry name" value="MqsA_antitoxin"/>
    <property type="match status" value="1"/>
</dbReference>
<dbReference type="SUPFAM" id="SSF47413">
    <property type="entry name" value="lambda repressor-like DNA-binding domains"/>
    <property type="match status" value="1"/>
</dbReference>
<evidence type="ECO:0000313" key="5">
    <source>
        <dbReference type="Proteomes" id="UP000239648"/>
    </source>
</evidence>
<dbReference type="Gene3D" id="3.10.20.860">
    <property type="match status" value="1"/>
</dbReference>
<dbReference type="InterPro" id="IPR010982">
    <property type="entry name" value="Lambda_DNA-bd_dom_sf"/>
</dbReference>
<proteinExistence type="predicted"/>
<reference evidence="3 4" key="2">
    <citation type="submission" date="2018-02" db="EMBL/GenBank/DDBJ databases">
        <title>Subsurface microbial communities from deep shales in Ohio and West Virginia, USA.</title>
        <authorList>
            <person name="Wrighton K."/>
        </authorList>
    </citation>
    <scope>NUCLEOTIDE SEQUENCE [LARGE SCALE GENOMIC DNA]</scope>
    <source>
        <strain evidence="3 4">UTICA-S1B9</strain>
    </source>
</reference>
<dbReference type="GO" id="GO:0003677">
    <property type="term" value="F:DNA binding"/>
    <property type="evidence" value="ECO:0007669"/>
    <property type="project" value="InterPro"/>
</dbReference>
<dbReference type="InterPro" id="IPR032758">
    <property type="entry name" value="MqsA/HigA-2"/>
</dbReference>
<evidence type="ECO:0000313" key="4">
    <source>
        <dbReference type="Proteomes" id="UP000239446"/>
    </source>
</evidence>
<keyword evidence="5" id="KW-1185">Reference proteome</keyword>
<gene>
    <name evidence="3" type="ORF">B0H24_101248</name>
    <name evidence="2" type="ORF">BY455_11348</name>
</gene>
<feature type="domain" description="HTH cro/C1-type" evidence="1">
    <location>
        <begin position="73"/>
        <end position="126"/>
    </location>
</feature>
<evidence type="ECO:0000313" key="3">
    <source>
        <dbReference type="EMBL" id="PPK54604.1"/>
    </source>
</evidence>
<organism evidence="3 4">
    <name type="scientific">Marinobacter persicus</name>
    <dbReference type="NCBI Taxonomy" id="930118"/>
    <lineage>
        <taxon>Bacteria</taxon>
        <taxon>Pseudomonadati</taxon>
        <taxon>Pseudomonadota</taxon>
        <taxon>Gammaproteobacteria</taxon>
        <taxon>Pseudomonadales</taxon>
        <taxon>Marinobacteraceae</taxon>
        <taxon>Marinobacter</taxon>
    </lineage>
</organism>
<dbReference type="CDD" id="cd00093">
    <property type="entry name" value="HTH_XRE"/>
    <property type="match status" value="1"/>
</dbReference>
<dbReference type="NCBIfam" id="TIGR03830">
    <property type="entry name" value="CxxCG_CxxCG_HTH"/>
    <property type="match status" value="1"/>
</dbReference>
<dbReference type="RefSeq" id="WP_104416227.1">
    <property type="nucleotide sequence ID" value="NZ_PTIT01000013.1"/>
</dbReference>
<dbReference type="PROSITE" id="PS50943">
    <property type="entry name" value="HTH_CROC1"/>
    <property type="match status" value="1"/>
</dbReference>